<feature type="region of interest" description="Disordered" evidence="1">
    <location>
        <begin position="152"/>
        <end position="172"/>
    </location>
</feature>
<dbReference type="EMBL" id="MU167209">
    <property type="protein sequence ID" value="KAG0152198.1"/>
    <property type="molecule type" value="Genomic_DNA"/>
</dbReference>
<accession>A0A9P6TIX0</accession>
<comment type="caution">
    <text evidence="3">The sequence shown here is derived from an EMBL/GenBank/DDBJ whole genome shotgun (WGS) entry which is preliminary data.</text>
</comment>
<protein>
    <submittedName>
        <fullName evidence="3">Uncharacterized protein</fullName>
    </submittedName>
</protein>
<keyword evidence="2" id="KW-0812">Transmembrane</keyword>
<evidence type="ECO:0000256" key="2">
    <source>
        <dbReference type="SAM" id="Phobius"/>
    </source>
</evidence>
<feature type="region of interest" description="Disordered" evidence="1">
    <location>
        <begin position="65"/>
        <end position="84"/>
    </location>
</feature>
<feature type="region of interest" description="Disordered" evidence="1">
    <location>
        <begin position="179"/>
        <end position="198"/>
    </location>
</feature>
<evidence type="ECO:0000256" key="1">
    <source>
        <dbReference type="SAM" id="MobiDB-lite"/>
    </source>
</evidence>
<sequence length="295" mass="33975">MTYSLQFSLLALVTFYVSIILFSNNELHSIFLTTADHLKIAPEIEFRVIGGGWDVELRIGGRRRGSCKGQNGGQQNHEEYISSTEAPSSPFQRMICQRFEKGVYGSPKPITLPVYTLSHLNGAFPSRPHGLLPSGFQSPHERPRHFTIGHHRSNILSSPDEPSTERARCGSERTLPCYERYSDPKLSPSDLENEAEKSDRKLDVITEIGERDQPIFQYKQFLVQEIEPDWTTSDMVLTDLLPRFPKKDIKIFSNRLIYDSHKQPQRSRIRLSLKRFSDSYTKEKFIKRLKTEASR</sequence>
<name>A0A9P6TIX0_9BASI</name>
<gene>
    <name evidence="3" type="ORF">CROQUDRAFT_712484</name>
</gene>
<dbReference type="AlphaFoldDB" id="A0A9P6TIX0"/>
<keyword evidence="2" id="KW-1133">Transmembrane helix</keyword>
<dbReference type="Proteomes" id="UP000886653">
    <property type="component" value="Unassembled WGS sequence"/>
</dbReference>
<evidence type="ECO:0000313" key="4">
    <source>
        <dbReference type="Proteomes" id="UP000886653"/>
    </source>
</evidence>
<keyword evidence="2" id="KW-0472">Membrane</keyword>
<reference evidence="3" key="1">
    <citation type="submission" date="2013-11" db="EMBL/GenBank/DDBJ databases">
        <title>Genome sequence of the fusiform rust pathogen reveals effectors for host alternation and coevolution with pine.</title>
        <authorList>
            <consortium name="DOE Joint Genome Institute"/>
            <person name="Smith K."/>
            <person name="Pendleton A."/>
            <person name="Kubisiak T."/>
            <person name="Anderson C."/>
            <person name="Salamov A."/>
            <person name="Aerts A."/>
            <person name="Riley R."/>
            <person name="Clum A."/>
            <person name="Lindquist E."/>
            <person name="Ence D."/>
            <person name="Campbell M."/>
            <person name="Kronenberg Z."/>
            <person name="Feau N."/>
            <person name="Dhillon B."/>
            <person name="Hamelin R."/>
            <person name="Burleigh J."/>
            <person name="Smith J."/>
            <person name="Yandell M."/>
            <person name="Nelson C."/>
            <person name="Grigoriev I."/>
            <person name="Davis J."/>
        </authorList>
    </citation>
    <scope>NUCLEOTIDE SEQUENCE</scope>
    <source>
        <strain evidence="3">G11</strain>
    </source>
</reference>
<proteinExistence type="predicted"/>
<feature type="transmembrane region" description="Helical" evidence="2">
    <location>
        <begin position="6"/>
        <end position="23"/>
    </location>
</feature>
<keyword evidence="4" id="KW-1185">Reference proteome</keyword>
<evidence type="ECO:0000313" key="3">
    <source>
        <dbReference type="EMBL" id="KAG0152198.1"/>
    </source>
</evidence>
<organism evidence="3 4">
    <name type="scientific">Cronartium quercuum f. sp. fusiforme G11</name>
    <dbReference type="NCBI Taxonomy" id="708437"/>
    <lineage>
        <taxon>Eukaryota</taxon>
        <taxon>Fungi</taxon>
        <taxon>Dikarya</taxon>
        <taxon>Basidiomycota</taxon>
        <taxon>Pucciniomycotina</taxon>
        <taxon>Pucciniomycetes</taxon>
        <taxon>Pucciniales</taxon>
        <taxon>Coleosporiaceae</taxon>
        <taxon>Cronartium</taxon>
    </lineage>
</organism>